<evidence type="ECO:0000259" key="1">
    <source>
        <dbReference type="Pfam" id="PF09722"/>
    </source>
</evidence>
<feature type="domain" description="Antitoxin Xre/MbcA/ParS-like toxin-binding" evidence="1">
    <location>
        <begin position="80"/>
        <end position="131"/>
    </location>
</feature>
<feature type="domain" description="Antitoxin Xre-like helix-turn-helix" evidence="2">
    <location>
        <begin position="16"/>
        <end position="74"/>
    </location>
</feature>
<dbReference type="EMBL" id="JBDIVE010000005">
    <property type="protein sequence ID" value="MEN3069114.1"/>
    <property type="molecule type" value="Genomic_DNA"/>
</dbReference>
<dbReference type="Proteomes" id="UP001410394">
    <property type="component" value="Unassembled WGS sequence"/>
</dbReference>
<evidence type="ECO:0000313" key="3">
    <source>
        <dbReference type="EMBL" id="MEN3069114.1"/>
    </source>
</evidence>
<sequence>MFAVPTPVRESPEEDRSSLAKMLMTLFEHWQLSTEEQLDALGMSPTNRAALTRYRKGEPLANSRDTLERAGHLLGIHKNLRLMFPHNRDLAYAWMKRRNRAFENLSPIDVIRGYGFVGLLMVRSYLDRARGQ</sequence>
<dbReference type="InterPro" id="IPR046847">
    <property type="entry name" value="Xre-like_HTH"/>
</dbReference>
<dbReference type="Pfam" id="PF20432">
    <property type="entry name" value="Xre-like-HTH"/>
    <property type="match status" value="1"/>
</dbReference>
<dbReference type="InterPro" id="IPR024467">
    <property type="entry name" value="Xre/MbcA/ParS-like_toxin-bd"/>
</dbReference>
<dbReference type="RefSeq" id="WP_345919881.1">
    <property type="nucleotide sequence ID" value="NZ_JBDIVE010000005.1"/>
</dbReference>
<name>A0ABU9YZH1_9RHOO</name>
<comment type="caution">
    <text evidence="3">The sequence shown here is derived from an EMBL/GenBank/DDBJ whole genome shotgun (WGS) entry which is preliminary data.</text>
</comment>
<evidence type="ECO:0000313" key="4">
    <source>
        <dbReference type="Proteomes" id="UP001410394"/>
    </source>
</evidence>
<gene>
    <name evidence="3" type="ORF">ABDB84_11540</name>
</gene>
<reference evidence="3 4" key="1">
    <citation type="journal article" date="2018" name="Int. J. Syst. Evol. Microbiol.">
        <title>Uliginosibacterium sediminicola sp. nov., isolated from freshwater sediment.</title>
        <authorList>
            <person name="Hwang W.M."/>
            <person name="Kim S.M."/>
            <person name="Kang K."/>
            <person name="Ahn T.Y."/>
        </authorList>
    </citation>
    <scope>NUCLEOTIDE SEQUENCE [LARGE SCALE GENOMIC DNA]</scope>
    <source>
        <strain evidence="3 4">M1-21</strain>
    </source>
</reference>
<dbReference type="Pfam" id="PF09722">
    <property type="entry name" value="Xre_MbcA_ParS_C"/>
    <property type="match status" value="1"/>
</dbReference>
<accession>A0ABU9YZH1</accession>
<proteinExistence type="predicted"/>
<organism evidence="3 4">
    <name type="scientific">Uliginosibacterium sediminicola</name>
    <dbReference type="NCBI Taxonomy" id="2024550"/>
    <lineage>
        <taxon>Bacteria</taxon>
        <taxon>Pseudomonadati</taxon>
        <taxon>Pseudomonadota</taxon>
        <taxon>Betaproteobacteria</taxon>
        <taxon>Rhodocyclales</taxon>
        <taxon>Zoogloeaceae</taxon>
        <taxon>Uliginosibacterium</taxon>
    </lineage>
</organism>
<keyword evidence="4" id="KW-1185">Reference proteome</keyword>
<protein>
    <submittedName>
        <fullName evidence="3">MbcA/ParS/Xre antitoxin family protein</fullName>
    </submittedName>
</protein>
<evidence type="ECO:0000259" key="2">
    <source>
        <dbReference type="Pfam" id="PF20432"/>
    </source>
</evidence>